<keyword evidence="7" id="KW-1185">Reference proteome</keyword>
<feature type="signal peptide" evidence="4">
    <location>
        <begin position="1"/>
        <end position="18"/>
    </location>
</feature>
<dbReference type="SUPFAM" id="SSF49464">
    <property type="entry name" value="Carboxypeptidase regulatory domain-like"/>
    <property type="match status" value="1"/>
</dbReference>
<dbReference type="OrthoDB" id="8764943at2"/>
<keyword evidence="3" id="KW-0998">Cell outer membrane</keyword>
<dbReference type="STRING" id="178355.SAMN04488062_10235"/>
<gene>
    <name evidence="6" type="ORF">SAMN04488062_10235</name>
</gene>
<sequence length="797" mass="90985">MKKIIIALVLIYSSVSFSQIKVTGKVFNYENNPIDLAEVLLINKDSIAQKSELTNSKGEFVLTITKGNYLLQIRQFGKTLYNSKIDLTQDFDLGNIKISQRNEVLAEVVVQGKKKLIERKVDRLVFNVENSVAAAGGDAIDALKVTPGIKVQNDAIKMIGKSGMGVMVDDRMILLSGDDLVNYLKTISSDIIKSIEVITAPPAKYSAEGNSGLINIKLKKAKKDSWSATTRANYKQATYATGTTGGNLSYQKNKFGLVLDLSERNGKSIYTNDVTYKYPLEKWKNEVVHKTSQNVFSSLIGLTYDLTNKSKFGVQYLGSINRSNVNDNNLSNIYNNQTNSLDRYLNSSGFTDRNIDNHSLNLNLTTKLDSIGKKYTINTDYFTYGSNKANTFQNENNNYIDLITERQYNENGNNQKISNFSTDIDFEMPHEWASINFGAKISATNSNSDVEILSYDNNNGVYIINSTQVNVFKYKENNQALYFSSSKKLGEKWELKLGLRTEFVQTTGFLQTTQSTKRYNYYKFFPTLYSSYKSNEDNTFSANYSRRINRPSYSDLNPARWYINSNSYEEGNPFLQPSFSHNLEFSHNFKQLLVSTLSFSKTENGFGQLTVHDEINRIQRFIRRNYFTTNFIGLDETLTFDFFTWWNSINNAGVFYSENNVYSEYLEPKYSGWGSYVSTTNSFVLNKSKTFTGQLAYSYSFPTSYGESNISSYSNLNIAIKYAMLNKKLQLSFVIDDFLKTNQYTIYNRSLDVNQSFRQYYDTQSFRISVSYKFGSDKINVRQRSVGNQEEKNRIGN</sequence>
<accession>A0A1G7WWC5</accession>
<dbReference type="SUPFAM" id="SSF56935">
    <property type="entry name" value="Porins"/>
    <property type="match status" value="1"/>
</dbReference>
<name>A0A1G7WWC5_9FLAO</name>
<evidence type="ECO:0000259" key="5">
    <source>
        <dbReference type="Pfam" id="PF14905"/>
    </source>
</evidence>
<organism evidence="6 7">
    <name type="scientific">Flavobacterium omnivorum</name>
    <dbReference type="NCBI Taxonomy" id="178355"/>
    <lineage>
        <taxon>Bacteria</taxon>
        <taxon>Pseudomonadati</taxon>
        <taxon>Bacteroidota</taxon>
        <taxon>Flavobacteriia</taxon>
        <taxon>Flavobacteriales</taxon>
        <taxon>Flavobacteriaceae</taxon>
        <taxon>Flavobacterium</taxon>
    </lineage>
</organism>
<protein>
    <submittedName>
        <fullName evidence="6">Outer membrane receptor proteins, mostly Fe transport</fullName>
    </submittedName>
</protein>
<dbReference type="InterPro" id="IPR041700">
    <property type="entry name" value="OMP_b-brl_3"/>
</dbReference>
<dbReference type="Proteomes" id="UP000199274">
    <property type="component" value="Unassembled WGS sequence"/>
</dbReference>
<dbReference type="EMBL" id="FNDB01000002">
    <property type="protein sequence ID" value="SDG75600.1"/>
    <property type="molecule type" value="Genomic_DNA"/>
</dbReference>
<dbReference type="PANTHER" id="PTHR40980:SF4">
    <property type="entry name" value="TONB-DEPENDENT RECEPTOR-LIKE BETA-BARREL DOMAIN-CONTAINING PROTEIN"/>
    <property type="match status" value="1"/>
</dbReference>
<feature type="domain" description="Outer membrane protein beta-barrel" evidence="5">
    <location>
        <begin position="367"/>
        <end position="772"/>
    </location>
</feature>
<dbReference type="GO" id="GO:0009279">
    <property type="term" value="C:cell outer membrane"/>
    <property type="evidence" value="ECO:0007669"/>
    <property type="project" value="UniProtKB-SubCell"/>
</dbReference>
<dbReference type="Pfam" id="PF14905">
    <property type="entry name" value="OMP_b-brl_3"/>
    <property type="match status" value="1"/>
</dbReference>
<comment type="subcellular location">
    <subcellularLocation>
        <location evidence="1">Cell outer membrane</location>
    </subcellularLocation>
</comment>
<dbReference type="InterPro" id="IPR036942">
    <property type="entry name" value="Beta-barrel_TonB_sf"/>
</dbReference>
<keyword evidence="2" id="KW-0472">Membrane</keyword>
<evidence type="ECO:0000256" key="3">
    <source>
        <dbReference type="ARBA" id="ARBA00023237"/>
    </source>
</evidence>
<dbReference type="Gene3D" id="2.40.170.20">
    <property type="entry name" value="TonB-dependent receptor, beta-barrel domain"/>
    <property type="match status" value="1"/>
</dbReference>
<dbReference type="AlphaFoldDB" id="A0A1G7WWC5"/>
<dbReference type="RefSeq" id="WP_139171376.1">
    <property type="nucleotide sequence ID" value="NZ_FNDB01000002.1"/>
</dbReference>
<feature type="chain" id="PRO_5011792791" evidence="4">
    <location>
        <begin position="19"/>
        <end position="797"/>
    </location>
</feature>
<dbReference type="InterPro" id="IPR008969">
    <property type="entry name" value="CarboxyPept-like_regulatory"/>
</dbReference>
<evidence type="ECO:0000313" key="7">
    <source>
        <dbReference type="Proteomes" id="UP000199274"/>
    </source>
</evidence>
<evidence type="ECO:0000313" key="6">
    <source>
        <dbReference type="EMBL" id="SDG75600.1"/>
    </source>
</evidence>
<evidence type="ECO:0000256" key="4">
    <source>
        <dbReference type="SAM" id="SignalP"/>
    </source>
</evidence>
<evidence type="ECO:0000256" key="1">
    <source>
        <dbReference type="ARBA" id="ARBA00004442"/>
    </source>
</evidence>
<keyword evidence="4" id="KW-0732">Signal</keyword>
<keyword evidence="6" id="KW-0675">Receptor</keyword>
<reference evidence="7" key="1">
    <citation type="submission" date="2016-10" db="EMBL/GenBank/DDBJ databases">
        <authorList>
            <person name="Varghese N."/>
            <person name="Submissions S."/>
        </authorList>
    </citation>
    <scope>NUCLEOTIDE SEQUENCE [LARGE SCALE GENOMIC DNA]</scope>
    <source>
        <strain evidence="7">CGMCC 1.2747</strain>
    </source>
</reference>
<dbReference type="PANTHER" id="PTHR40980">
    <property type="entry name" value="PLUG DOMAIN-CONTAINING PROTEIN"/>
    <property type="match status" value="1"/>
</dbReference>
<evidence type="ECO:0000256" key="2">
    <source>
        <dbReference type="ARBA" id="ARBA00023136"/>
    </source>
</evidence>
<proteinExistence type="predicted"/>